<dbReference type="PANTHER" id="PTHR35007">
    <property type="entry name" value="INTEGRAL MEMBRANE PROTEIN-RELATED"/>
    <property type="match status" value="1"/>
</dbReference>
<gene>
    <name evidence="8" type="ORF">FCI23_07055</name>
</gene>
<feature type="domain" description="Type II secretion system protein GspF" evidence="7">
    <location>
        <begin position="163"/>
        <end position="291"/>
    </location>
</feature>
<evidence type="ECO:0000256" key="6">
    <source>
        <dbReference type="SAM" id="Phobius"/>
    </source>
</evidence>
<reference evidence="8 9" key="1">
    <citation type="submission" date="2019-04" db="EMBL/GenBank/DDBJ databases">
        <title>Streptomyces oryziradicis sp. nov., a novel actinomycete isolated from rhizosphere soil of rice (Oryza sativa L.).</title>
        <authorList>
            <person name="Li C."/>
        </authorList>
    </citation>
    <scope>NUCLEOTIDE SEQUENCE [LARGE SCALE GENOMIC DNA]</scope>
    <source>
        <strain evidence="8 9">NEAU-C40</strain>
    </source>
</reference>
<keyword evidence="5 6" id="KW-0472">Membrane</keyword>
<keyword evidence="3 6" id="KW-0812">Transmembrane</keyword>
<proteinExistence type="predicted"/>
<feature type="transmembrane region" description="Helical" evidence="6">
    <location>
        <begin position="160"/>
        <end position="181"/>
    </location>
</feature>
<protein>
    <submittedName>
        <fullName evidence="8">Type II secretion protein F</fullName>
    </submittedName>
</protein>
<keyword evidence="2" id="KW-1003">Cell membrane</keyword>
<keyword evidence="4 6" id="KW-1133">Transmembrane helix</keyword>
<dbReference type="Proteomes" id="UP000305778">
    <property type="component" value="Unassembled WGS sequence"/>
</dbReference>
<dbReference type="AlphaFoldDB" id="A0A4U0SQ61"/>
<dbReference type="OrthoDB" id="5243064at2"/>
<dbReference type="RefSeq" id="WP_136722598.1">
    <property type="nucleotide sequence ID" value="NZ_SUMC01000005.1"/>
</dbReference>
<evidence type="ECO:0000256" key="1">
    <source>
        <dbReference type="ARBA" id="ARBA00004651"/>
    </source>
</evidence>
<keyword evidence="9" id="KW-1185">Reference proteome</keyword>
<name>A0A4U0SQ61_9ACTN</name>
<evidence type="ECO:0000256" key="5">
    <source>
        <dbReference type="ARBA" id="ARBA00023136"/>
    </source>
</evidence>
<dbReference type="Pfam" id="PF00482">
    <property type="entry name" value="T2SSF"/>
    <property type="match status" value="1"/>
</dbReference>
<evidence type="ECO:0000256" key="2">
    <source>
        <dbReference type="ARBA" id="ARBA00022475"/>
    </source>
</evidence>
<dbReference type="InterPro" id="IPR018076">
    <property type="entry name" value="T2SS_GspF_dom"/>
</dbReference>
<dbReference type="PANTHER" id="PTHR35007:SF1">
    <property type="entry name" value="PILUS ASSEMBLY PROTEIN"/>
    <property type="match status" value="1"/>
</dbReference>
<comment type="subcellular location">
    <subcellularLocation>
        <location evidence="1">Cell membrane</location>
        <topology evidence="1">Multi-pass membrane protein</topology>
    </subcellularLocation>
</comment>
<evidence type="ECO:0000313" key="8">
    <source>
        <dbReference type="EMBL" id="TKA12066.1"/>
    </source>
</evidence>
<evidence type="ECO:0000313" key="9">
    <source>
        <dbReference type="Proteomes" id="UP000305778"/>
    </source>
</evidence>
<dbReference type="GO" id="GO:0005886">
    <property type="term" value="C:plasma membrane"/>
    <property type="evidence" value="ECO:0007669"/>
    <property type="project" value="UniProtKB-SubCell"/>
</dbReference>
<feature type="transmembrane region" description="Helical" evidence="6">
    <location>
        <begin position="121"/>
        <end position="140"/>
    </location>
</feature>
<sequence>MIAILLGATFGGGLLALAYGLHPPRPSLAASLAALHRPVRQAAAPTAAEAEPGGWAARWGRRGVPLLRALGLPTASLRQDLAVLGMDVDRHLAEKAAAAAVGLIAPPALLALVDLGTGAGVGWWLPTWVALLCAGALFLAPDLTVRAQARRRRAEMRHTLAVFLDLVVIALAGGAGVQQALADAAAAPQGWAASQLRRALATAQLARSSVWDELGALGRQTGVSELSELAATVGLAGSEGARIRTSLEAKAAAMRGRRLAEADGAAQSATERMALPVVLKFGAFLIFIGYPALTHVLSGL</sequence>
<accession>A0A4U0SQ61</accession>
<evidence type="ECO:0000259" key="7">
    <source>
        <dbReference type="Pfam" id="PF00482"/>
    </source>
</evidence>
<dbReference type="EMBL" id="SUMC01000005">
    <property type="protein sequence ID" value="TKA12066.1"/>
    <property type="molecule type" value="Genomic_DNA"/>
</dbReference>
<evidence type="ECO:0000256" key="4">
    <source>
        <dbReference type="ARBA" id="ARBA00022989"/>
    </source>
</evidence>
<evidence type="ECO:0000256" key="3">
    <source>
        <dbReference type="ARBA" id="ARBA00022692"/>
    </source>
</evidence>
<organism evidence="8 9">
    <name type="scientific">Actinacidiphila oryziradicis</name>
    <dbReference type="NCBI Taxonomy" id="2571141"/>
    <lineage>
        <taxon>Bacteria</taxon>
        <taxon>Bacillati</taxon>
        <taxon>Actinomycetota</taxon>
        <taxon>Actinomycetes</taxon>
        <taxon>Kitasatosporales</taxon>
        <taxon>Streptomycetaceae</taxon>
        <taxon>Actinacidiphila</taxon>
    </lineage>
</organism>
<feature type="transmembrane region" description="Helical" evidence="6">
    <location>
        <begin position="273"/>
        <end position="293"/>
    </location>
</feature>
<comment type="caution">
    <text evidence="8">The sequence shown here is derived from an EMBL/GenBank/DDBJ whole genome shotgun (WGS) entry which is preliminary data.</text>
</comment>